<dbReference type="InterPro" id="IPR039809">
    <property type="entry name" value="Chemokine_b/g/d"/>
</dbReference>
<dbReference type="Pfam" id="PF00048">
    <property type="entry name" value="IL8"/>
    <property type="match status" value="1"/>
</dbReference>
<evidence type="ECO:0000313" key="6">
    <source>
        <dbReference type="Proteomes" id="UP000005225"/>
    </source>
</evidence>
<accession>H0XVJ7</accession>
<dbReference type="GO" id="GO:0005615">
    <property type="term" value="C:extracellular space"/>
    <property type="evidence" value="ECO:0007669"/>
    <property type="project" value="UniProtKB-KW"/>
</dbReference>
<dbReference type="GO" id="GO:0042056">
    <property type="term" value="F:chemoattractant activity"/>
    <property type="evidence" value="ECO:0007669"/>
    <property type="project" value="Ensembl"/>
</dbReference>
<dbReference type="GO" id="GO:0048245">
    <property type="term" value="P:eosinophil chemotaxis"/>
    <property type="evidence" value="ECO:0007669"/>
    <property type="project" value="TreeGrafter"/>
</dbReference>
<feature type="signal peptide" evidence="3">
    <location>
        <begin position="1"/>
        <end position="22"/>
    </location>
</feature>
<keyword evidence="1" id="KW-0202">Cytokine</keyword>
<organism evidence="5 6">
    <name type="scientific">Otolemur garnettii</name>
    <name type="common">Small-eared galago</name>
    <name type="synonym">Garnett's greater bushbaby</name>
    <dbReference type="NCBI Taxonomy" id="30611"/>
    <lineage>
        <taxon>Eukaryota</taxon>
        <taxon>Metazoa</taxon>
        <taxon>Chordata</taxon>
        <taxon>Craniata</taxon>
        <taxon>Vertebrata</taxon>
        <taxon>Euteleostomi</taxon>
        <taxon>Mammalia</taxon>
        <taxon>Eutheria</taxon>
        <taxon>Euarchontoglires</taxon>
        <taxon>Primates</taxon>
        <taxon>Strepsirrhini</taxon>
        <taxon>Lorisiformes</taxon>
        <taxon>Galagidae</taxon>
        <taxon>Otolemur</taxon>
    </lineage>
</organism>
<dbReference type="GO" id="GO:0070098">
    <property type="term" value="P:chemokine-mediated signaling pathway"/>
    <property type="evidence" value="ECO:0007669"/>
    <property type="project" value="TreeGrafter"/>
</dbReference>
<protein>
    <submittedName>
        <fullName evidence="5">C-C motif chemokine ligand 16</fullName>
    </submittedName>
</protein>
<dbReference type="Gene3D" id="2.40.50.40">
    <property type="match status" value="1"/>
</dbReference>
<dbReference type="FunFam" id="2.40.50.40:FF:000034">
    <property type="entry name" value="C-C motif chemokine"/>
    <property type="match status" value="1"/>
</dbReference>
<dbReference type="InterPro" id="IPR036048">
    <property type="entry name" value="Interleukin_8-like_sf"/>
</dbReference>
<evidence type="ECO:0000256" key="2">
    <source>
        <dbReference type="ARBA" id="ARBA00023157"/>
    </source>
</evidence>
<evidence type="ECO:0000313" key="5">
    <source>
        <dbReference type="Ensembl" id="ENSOGAP00000020139.1"/>
    </source>
</evidence>
<dbReference type="EMBL" id="AAQR03122043">
    <property type="status" value="NOT_ANNOTATED_CDS"/>
    <property type="molecule type" value="Genomic_DNA"/>
</dbReference>
<dbReference type="GO" id="GO:0030335">
    <property type="term" value="P:positive regulation of cell migration"/>
    <property type="evidence" value="ECO:0007669"/>
    <property type="project" value="TreeGrafter"/>
</dbReference>
<reference evidence="6" key="1">
    <citation type="submission" date="2011-03" db="EMBL/GenBank/DDBJ databases">
        <title>Version 3 of the genome sequence of Otolemur garnettii (Bushbaby).</title>
        <authorList>
            <consortium name="The Broad Institute Genome Sequencing Platform"/>
            <person name="Di Palma F."/>
            <person name="Johnson J."/>
            <person name="Lander E.S."/>
            <person name="Lindblad-Toh K."/>
            <person name="Jaffe D.B."/>
            <person name="Gnerre S."/>
            <person name="MacCallum I."/>
            <person name="Przybylski D."/>
            <person name="Ribeiro F.J."/>
            <person name="Burton J.N."/>
            <person name="Walker B.J."/>
            <person name="Sharpe T."/>
            <person name="Hall G."/>
        </authorList>
    </citation>
    <scope>NUCLEOTIDE SEQUENCE [LARGE SCALE GENOMIC DNA]</scope>
</reference>
<reference evidence="5" key="3">
    <citation type="submission" date="2025-09" db="UniProtKB">
        <authorList>
            <consortium name="Ensembl"/>
        </authorList>
    </citation>
    <scope>IDENTIFICATION</scope>
</reference>
<keyword evidence="3" id="KW-0732">Signal</keyword>
<dbReference type="Ensembl" id="ENSOGAT00000026261.1">
    <property type="protein sequence ID" value="ENSOGAP00000020139.1"/>
    <property type="gene ID" value="ENSOGAG00000033836.1"/>
</dbReference>
<dbReference type="AlphaFoldDB" id="H0XVJ7"/>
<dbReference type="PANTHER" id="PTHR12015:SF21">
    <property type="entry name" value="C-C MOTIF CHEMOKINE 16"/>
    <property type="match status" value="1"/>
</dbReference>
<sequence>MKASVTAFFLLIFILIATSAFCSQPKIPESVNHPPTCCMKYHEKVLPRKLVAGYRKALNCHLPAIIFVTKKNRNVCSNPSDDWVQEYIKDPRLPLLPSRNLGRVKSIKRRGGQKYILSIQ</sequence>
<evidence type="ECO:0000256" key="3">
    <source>
        <dbReference type="SAM" id="SignalP"/>
    </source>
</evidence>
<evidence type="ECO:0000259" key="4">
    <source>
        <dbReference type="SMART" id="SM00199"/>
    </source>
</evidence>
<dbReference type="InParanoid" id="H0XVJ7"/>
<dbReference type="OMA" id="DNWVQEY"/>
<reference evidence="5" key="2">
    <citation type="submission" date="2025-08" db="UniProtKB">
        <authorList>
            <consortium name="Ensembl"/>
        </authorList>
    </citation>
    <scope>IDENTIFICATION</scope>
</reference>
<dbReference type="GO" id="GO:0006954">
    <property type="term" value="P:inflammatory response"/>
    <property type="evidence" value="ECO:0007669"/>
    <property type="project" value="TreeGrafter"/>
</dbReference>
<feature type="chain" id="PRO_5003545486" evidence="3">
    <location>
        <begin position="23"/>
        <end position="120"/>
    </location>
</feature>
<dbReference type="GeneTree" id="ENSGT01100000263482"/>
<dbReference type="FunCoup" id="H0XVJ7">
    <property type="interactions" value="615"/>
</dbReference>
<evidence type="ECO:0000256" key="1">
    <source>
        <dbReference type="ARBA" id="ARBA00022514"/>
    </source>
</evidence>
<dbReference type="STRING" id="30611.ENSOGAP00000020139"/>
<dbReference type="InterPro" id="IPR001811">
    <property type="entry name" value="Chemokine_IL8-like_dom"/>
</dbReference>
<name>H0XVJ7_OTOGA</name>
<dbReference type="GO" id="GO:0008009">
    <property type="term" value="F:chemokine activity"/>
    <property type="evidence" value="ECO:0007669"/>
    <property type="project" value="InterPro"/>
</dbReference>
<dbReference type="GO" id="GO:0061844">
    <property type="term" value="P:antimicrobial humoral immune response mediated by antimicrobial peptide"/>
    <property type="evidence" value="ECO:0007669"/>
    <property type="project" value="TreeGrafter"/>
</dbReference>
<dbReference type="CDD" id="cd00272">
    <property type="entry name" value="Chemokine_CC"/>
    <property type="match status" value="1"/>
</dbReference>
<dbReference type="HOGENOM" id="CLU_141716_0_0_1"/>
<dbReference type="SUPFAM" id="SSF54117">
    <property type="entry name" value="Interleukin 8-like chemokines"/>
    <property type="match status" value="1"/>
</dbReference>
<dbReference type="GO" id="GO:0048020">
    <property type="term" value="F:CCR chemokine receptor binding"/>
    <property type="evidence" value="ECO:0007669"/>
    <property type="project" value="TreeGrafter"/>
</dbReference>
<dbReference type="eggNOG" id="ENOG502TDPW">
    <property type="taxonomic scope" value="Eukaryota"/>
</dbReference>
<dbReference type="EMBL" id="AAQR03122044">
    <property type="status" value="NOT_ANNOTATED_CDS"/>
    <property type="molecule type" value="Genomic_DNA"/>
</dbReference>
<feature type="domain" description="Chemokine interleukin-8-like" evidence="4">
    <location>
        <begin position="34"/>
        <end position="91"/>
    </location>
</feature>
<keyword evidence="2" id="KW-1015">Disulfide bond</keyword>
<keyword evidence="6" id="KW-1185">Reference proteome</keyword>
<dbReference type="PANTHER" id="PTHR12015">
    <property type="entry name" value="SMALL INDUCIBLE CYTOKINE A"/>
    <property type="match status" value="1"/>
</dbReference>
<proteinExistence type="predicted"/>
<dbReference type="Proteomes" id="UP000005225">
    <property type="component" value="Unassembled WGS sequence"/>
</dbReference>
<dbReference type="SMART" id="SM00199">
    <property type="entry name" value="SCY"/>
    <property type="match status" value="1"/>
</dbReference>